<protein>
    <submittedName>
        <fullName evidence="2">GL22893</fullName>
    </submittedName>
</protein>
<sequence length="198" mass="23132">MGQIIDKPQELESKNVDDMEKKIEIRQKYIAEMAKRLSNLEEVQKVNFFPSKWDEIHRLRLKIEEEQIYLRADIDSKVRRVDNVTNESGEPIGNQAALVKDVEEENKIFEKLAKLELDVQSHRSLIDQHEENAIKQRADLKSIKEETSGIKASIEGLHLKLQSYLDKQEESKKLSDSFKAQMAHFEAFSHEIKEKDKD</sequence>
<evidence type="ECO:0000313" key="3">
    <source>
        <dbReference type="Proteomes" id="UP000008744"/>
    </source>
</evidence>
<keyword evidence="1" id="KW-0175">Coiled coil</keyword>
<organism evidence="3">
    <name type="scientific">Drosophila persimilis</name>
    <name type="common">Fruit fly</name>
    <dbReference type="NCBI Taxonomy" id="7234"/>
    <lineage>
        <taxon>Eukaryota</taxon>
        <taxon>Metazoa</taxon>
        <taxon>Ecdysozoa</taxon>
        <taxon>Arthropoda</taxon>
        <taxon>Hexapoda</taxon>
        <taxon>Insecta</taxon>
        <taxon>Pterygota</taxon>
        <taxon>Neoptera</taxon>
        <taxon>Endopterygota</taxon>
        <taxon>Diptera</taxon>
        <taxon>Brachycera</taxon>
        <taxon>Muscomorpha</taxon>
        <taxon>Ephydroidea</taxon>
        <taxon>Drosophilidae</taxon>
        <taxon>Drosophila</taxon>
        <taxon>Sophophora</taxon>
    </lineage>
</organism>
<dbReference type="OrthoDB" id="7866395at2759"/>
<keyword evidence="3" id="KW-1185">Reference proteome</keyword>
<accession>B4H001</accession>
<evidence type="ECO:0000256" key="1">
    <source>
        <dbReference type="SAM" id="Coils"/>
    </source>
</evidence>
<dbReference type="HOGENOM" id="CLU_1379430_0_0_1"/>
<reference evidence="2 3" key="1">
    <citation type="journal article" date="2007" name="Nature">
        <title>Evolution of genes and genomes on the Drosophila phylogeny.</title>
        <authorList>
            <consortium name="Drosophila 12 Genomes Consortium"/>
            <person name="Clark A.G."/>
            <person name="Eisen M.B."/>
            <person name="Smith D.R."/>
            <person name="Bergman C.M."/>
            <person name="Oliver B."/>
            <person name="Markow T.A."/>
            <person name="Kaufman T.C."/>
            <person name="Kellis M."/>
            <person name="Gelbart W."/>
            <person name="Iyer V.N."/>
            <person name="Pollard D.A."/>
            <person name="Sackton T.B."/>
            <person name="Larracuente A.M."/>
            <person name="Singh N.D."/>
            <person name="Abad J.P."/>
            <person name="Abt D.N."/>
            <person name="Adryan B."/>
            <person name="Aguade M."/>
            <person name="Akashi H."/>
            <person name="Anderson W.W."/>
            <person name="Aquadro C.F."/>
            <person name="Ardell D.H."/>
            <person name="Arguello R."/>
            <person name="Artieri C.G."/>
            <person name="Barbash D.A."/>
            <person name="Barker D."/>
            <person name="Barsanti P."/>
            <person name="Batterham P."/>
            <person name="Batzoglou S."/>
            <person name="Begun D."/>
            <person name="Bhutkar A."/>
            <person name="Blanco E."/>
            <person name="Bosak S.A."/>
            <person name="Bradley R.K."/>
            <person name="Brand A.D."/>
            <person name="Brent M.R."/>
            <person name="Brooks A.N."/>
            <person name="Brown R.H."/>
            <person name="Butlin R.K."/>
            <person name="Caggese C."/>
            <person name="Calvi B.R."/>
            <person name="Bernardo de Carvalho A."/>
            <person name="Caspi A."/>
            <person name="Castrezana S."/>
            <person name="Celniker S.E."/>
            <person name="Chang J.L."/>
            <person name="Chapple C."/>
            <person name="Chatterji S."/>
            <person name="Chinwalla A."/>
            <person name="Civetta A."/>
            <person name="Clifton S.W."/>
            <person name="Comeron J.M."/>
            <person name="Costello J.C."/>
            <person name="Coyne J.A."/>
            <person name="Daub J."/>
            <person name="David R.G."/>
            <person name="Delcher A.L."/>
            <person name="Delehaunty K."/>
            <person name="Do C.B."/>
            <person name="Ebling H."/>
            <person name="Edwards K."/>
            <person name="Eickbush T."/>
            <person name="Evans J.D."/>
            <person name="Filipski A."/>
            <person name="Findeiss S."/>
            <person name="Freyhult E."/>
            <person name="Fulton L."/>
            <person name="Fulton R."/>
            <person name="Garcia A.C."/>
            <person name="Gardiner A."/>
            <person name="Garfield D.A."/>
            <person name="Garvin B.E."/>
            <person name="Gibson G."/>
            <person name="Gilbert D."/>
            <person name="Gnerre S."/>
            <person name="Godfrey J."/>
            <person name="Good R."/>
            <person name="Gotea V."/>
            <person name="Gravely B."/>
            <person name="Greenberg A.J."/>
            <person name="Griffiths-Jones S."/>
            <person name="Gross S."/>
            <person name="Guigo R."/>
            <person name="Gustafson E.A."/>
            <person name="Haerty W."/>
            <person name="Hahn M.W."/>
            <person name="Halligan D.L."/>
            <person name="Halpern A.L."/>
            <person name="Halter G.M."/>
            <person name="Han M.V."/>
            <person name="Heger A."/>
            <person name="Hillier L."/>
            <person name="Hinrichs A.S."/>
            <person name="Holmes I."/>
            <person name="Hoskins R.A."/>
            <person name="Hubisz M.J."/>
            <person name="Hultmark D."/>
            <person name="Huntley M.A."/>
            <person name="Jaffe D.B."/>
            <person name="Jagadeeshan S."/>
            <person name="Jeck W.R."/>
            <person name="Johnson J."/>
            <person name="Jones C.D."/>
            <person name="Jordan W.C."/>
            <person name="Karpen G.H."/>
            <person name="Kataoka E."/>
            <person name="Keightley P.D."/>
            <person name="Kheradpour P."/>
            <person name="Kirkness E.F."/>
            <person name="Koerich L.B."/>
            <person name="Kristiansen K."/>
            <person name="Kudrna D."/>
            <person name="Kulathinal R.J."/>
            <person name="Kumar S."/>
            <person name="Kwok R."/>
            <person name="Lander E."/>
            <person name="Langley C.H."/>
            <person name="Lapoint R."/>
            <person name="Lazzaro B.P."/>
            <person name="Lee S.J."/>
            <person name="Levesque L."/>
            <person name="Li R."/>
            <person name="Lin C.F."/>
            <person name="Lin M.F."/>
            <person name="Lindblad-Toh K."/>
            <person name="Llopart A."/>
            <person name="Long M."/>
            <person name="Low L."/>
            <person name="Lozovsky E."/>
            <person name="Lu J."/>
            <person name="Luo M."/>
            <person name="Machado C.A."/>
            <person name="Makalowski W."/>
            <person name="Marzo M."/>
            <person name="Matsuda M."/>
            <person name="Matzkin L."/>
            <person name="McAllister B."/>
            <person name="McBride C.S."/>
            <person name="McKernan B."/>
            <person name="McKernan K."/>
            <person name="Mendez-Lago M."/>
            <person name="Minx P."/>
            <person name="Mollenhauer M.U."/>
            <person name="Montooth K."/>
            <person name="Mount S.M."/>
            <person name="Mu X."/>
            <person name="Myers E."/>
            <person name="Negre B."/>
            <person name="Newfeld S."/>
            <person name="Nielsen R."/>
            <person name="Noor M.A."/>
            <person name="O'Grady P."/>
            <person name="Pachter L."/>
            <person name="Papaceit M."/>
            <person name="Parisi M.J."/>
            <person name="Parisi M."/>
            <person name="Parts L."/>
            <person name="Pedersen J.S."/>
            <person name="Pesole G."/>
            <person name="Phillippy A.M."/>
            <person name="Ponting C.P."/>
            <person name="Pop M."/>
            <person name="Porcelli D."/>
            <person name="Powell J.R."/>
            <person name="Prohaska S."/>
            <person name="Pruitt K."/>
            <person name="Puig M."/>
            <person name="Quesneville H."/>
            <person name="Ram K.R."/>
            <person name="Rand D."/>
            <person name="Rasmussen M.D."/>
            <person name="Reed L.K."/>
            <person name="Reenan R."/>
            <person name="Reily A."/>
            <person name="Remington K.A."/>
            <person name="Rieger T.T."/>
            <person name="Ritchie M.G."/>
            <person name="Robin C."/>
            <person name="Rogers Y.H."/>
            <person name="Rohde C."/>
            <person name="Rozas J."/>
            <person name="Rubenfield M.J."/>
            <person name="Ruiz A."/>
            <person name="Russo S."/>
            <person name="Salzberg S.L."/>
            <person name="Sanchez-Gracia A."/>
            <person name="Saranga D.J."/>
            <person name="Sato H."/>
            <person name="Schaeffer S.W."/>
            <person name="Schatz M.C."/>
            <person name="Schlenke T."/>
            <person name="Schwartz R."/>
            <person name="Segarra C."/>
            <person name="Singh R.S."/>
            <person name="Sirot L."/>
            <person name="Sirota M."/>
            <person name="Sisneros N.B."/>
            <person name="Smith C.D."/>
            <person name="Smith T.F."/>
            <person name="Spieth J."/>
            <person name="Stage D.E."/>
            <person name="Stark A."/>
            <person name="Stephan W."/>
            <person name="Strausberg R.L."/>
            <person name="Strempel S."/>
            <person name="Sturgill D."/>
            <person name="Sutton G."/>
            <person name="Sutton G.G."/>
            <person name="Tao W."/>
            <person name="Teichmann S."/>
            <person name="Tobari Y.N."/>
            <person name="Tomimura Y."/>
            <person name="Tsolas J.M."/>
            <person name="Valente V.L."/>
            <person name="Venter E."/>
            <person name="Venter J.C."/>
            <person name="Vicario S."/>
            <person name="Vieira F.G."/>
            <person name="Vilella A.J."/>
            <person name="Villasante A."/>
            <person name="Walenz B."/>
            <person name="Wang J."/>
            <person name="Wasserman M."/>
            <person name="Watts T."/>
            <person name="Wilson D."/>
            <person name="Wilson R.K."/>
            <person name="Wing R.A."/>
            <person name="Wolfner M.F."/>
            <person name="Wong A."/>
            <person name="Wong G.K."/>
            <person name="Wu C.I."/>
            <person name="Wu G."/>
            <person name="Yamamoto D."/>
            <person name="Yang H.P."/>
            <person name="Yang S.P."/>
            <person name="Yorke J.A."/>
            <person name="Yoshida K."/>
            <person name="Zdobnov E."/>
            <person name="Zhang P."/>
            <person name="Zhang Y."/>
            <person name="Zimin A.V."/>
            <person name="Baldwin J."/>
            <person name="Abdouelleil A."/>
            <person name="Abdulkadir J."/>
            <person name="Abebe A."/>
            <person name="Abera B."/>
            <person name="Abreu J."/>
            <person name="Acer S.C."/>
            <person name="Aftuck L."/>
            <person name="Alexander A."/>
            <person name="An P."/>
            <person name="Anderson E."/>
            <person name="Anderson S."/>
            <person name="Arachi H."/>
            <person name="Azer M."/>
            <person name="Bachantsang P."/>
            <person name="Barry A."/>
            <person name="Bayul T."/>
            <person name="Berlin A."/>
            <person name="Bessette D."/>
            <person name="Bloom T."/>
            <person name="Blye J."/>
            <person name="Boguslavskiy L."/>
            <person name="Bonnet C."/>
            <person name="Boukhgalter B."/>
            <person name="Bourzgui I."/>
            <person name="Brown A."/>
            <person name="Cahill P."/>
            <person name="Channer S."/>
            <person name="Cheshatsang Y."/>
            <person name="Chuda L."/>
            <person name="Citroen M."/>
            <person name="Collymore A."/>
            <person name="Cooke P."/>
            <person name="Costello M."/>
            <person name="D'Aco K."/>
            <person name="Daza R."/>
            <person name="De Haan G."/>
            <person name="DeGray S."/>
            <person name="DeMaso C."/>
            <person name="Dhargay N."/>
            <person name="Dooley K."/>
            <person name="Dooley E."/>
            <person name="Doricent M."/>
            <person name="Dorje P."/>
            <person name="Dorjee K."/>
            <person name="Dupes A."/>
            <person name="Elong R."/>
            <person name="Falk J."/>
            <person name="Farina A."/>
            <person name="Faro S."/>
            <person name="Ferguson D."/>
            <person name="Fisher S."/>
            <person name="Foley C.D."/>
            <person name="Franke A."/>
            <person name="Friedrich D."/>
            <person name="Gadbois L."/>
            <person name="Gearin G."/>
            <person name="Gearin C.R."/>
            <person name="Giannoukos G."/>
            <person name="Goode T."/>
            <person name="Graham J."/>
            <person name="Grandbois E."/>
            <person name="Grewal S."/>
            <person name="Gyaltsen K."/>
            <person name="Hafez N."/>
            <person name="Hagos B."/>
            <person name="Hall J."/>
            <person name="Henson C."/>
            <person name="Hollinger A."/>
            <person name="Honan T."/>
            <person name="Huard M.D."/>
            <person name="Hughes L."/>
            <person name="Hurhula B."/>
            <person name="Husby M.E."/>
            <person name="Kamat A."/>
            <person name="Kanga B."/>
            <person name="Kashin S."/>
            <person name="Khazanovich D."/>
            <person name="Kisner P."/>
            <person name="Lance K."/>
            <person name="Lara M."/>
            <person name="Lee W."/>
            <person name="Lennon N."/>
            <person name="Letendre F."/>
            <person name="LeVine R."/>
            <person name="Lipovsky A."/>
            <person name="Liu X."/>
            <person name="Liu J."/>
            <person name="Liu S."/>
            <person name="Lokyitsang T."/>
            <person name="Lokyitsang Y."/>
            <person name="Lubonja R."/>
            <person name="Lui A."/>
            <person name="MacDonald P."/>
            <person name="Magnisalis V."/>
            <person name="Maru K."/>
            <person name="Matthews C."/>
            <person name="McCusker W."/>
            <person name="McDonough S."/>
            <person name="Mehta T."/>
            <person name="Meldrim J."/>
            <person name="Meneus L."/>
            <person name="Mihai O."/>
            <person name="Mihalev A."/>
            <person name="Mihova T."/>
            <person name="Mittelman R."/>
            <person name="Mlenga V."/>
            <person name="Montmayeur A."/>
            <person name="Mulrain L."/>
            <person name="Navidi A."/>
            <person name="Naylor J."/>
            <person name="Negash T."/>
            <person name="Nguyen T."/>
            <person name="Nguyen N."/>
            <person name="Nicol R."/>
            <person name="Norbu C."/>
            <person name="Norbu N."/>
            <person name="Novod N."/>
            <person name="O'Neill B."/>
            <person name="Osman S."/>
            <person name="Markiewicz E."/>
            <person name="Oyono O.L."/>
            <person name="Patti C."/>
            <person name="Phunkhang P."/>
            <person name="Pierre F."/>
            <person name="Priest M."/>
            <person name="Raghuraman S."/>
            <person name="Rege F."/>
            <person name="Reyes R."/>
            <person name="Rise C."/>
            <person name="Rogov P."/>
            <person name="Ross K."/>
            <person name="Ryan E."/>
            <person name="Settipalli S."/>
            <person name="Shea T."/>
            <person name="Sherpa N."/>
            <person name="Shi L."/>
            <person name="Shih D."/>
            <person name="Sparrow T."/>
            <person name="Spaulding J."/>
            <person name="Stalker J."/>
            <person name="Stange-Thomann N."/>
            <person name="Stavropoulos S."/>
            <person name="Stone C."/>
            <person name="Strader C."/>
            <person name="Tesfaye S."/>
            <person name="Thomson T."/>
            <person name="Thoulutsang Y."/>
            <person name="Thoulutsang D."/>
            <person name="Topham K."/>
            <person name="Topping I."/>
            <person name="Tsamla T."/>
            <person name="Vassiliev H."/>
            <person name="Vo A."/>
            <person name="Wangchuk T."/>
            <person name="Wangdi T."/>
            <person name="Weiand M."/>
            <person name="Wilkinson J."/>
            <person name="Wilson A."/>
            <person name="Yadav S."/>
            <person name="Young G."/>
            <person name="Yu Q."/>
            <person name="Zembek L."/>
            <person name="Zhong D."/>
            <person name="Zimmer A."/>
            <person name="Zwirko Z."/>
            <person name="Jaffe D.B."/>
            <person name="Alvarez P."/>
            <person name="Brockman W."/>
            <person name="Butler J."/>
            <person name="Chin C."/>
            <person name="Gnerre S."/>
            <person name="Grabherr M."/>
            <person name="Kleber M."/>
            <person name="Mauceli E."/>
            <person name="MacCallum I."/>
        </authorList>
    </citation>
    <scope>NUCLEOTIDE SEQUENCE [LARGE SCALE GENOMIC DNA]</scope>
    <source>
        <strain evidence="3">MSH-3 / Tucson 14011-0111.49</strain>
    </source>
</reference>
<proteinExistence type="predicted"/>
<feature type="coiled-coil region" evidence="1">
    <location>
        <begin position="112"/>
        <end position="146"/>
    </location>
</feature>
<dbReference type="OMA" id="HFEAFSH"/>
<dbReference type="AlphaFoldDB" id="B4H001"/>
<gene>
    <name evidence="2" type="primary">Dper\GL22893</name>
    <name evidence="2" type="ORF">Dper_GL22893</name>
</gene>
<dbReference type="Proteomes" id="UP000008744">
    <property type="component" value="Unassembled WGS sequence"/>
</dbReference>
<evidence type="ECO:0000313" key="2">
    <source>
        <dbReference type="EMBL" id="EDW29578.1"/>
    </source>
</evidence>
<name>B4H001_DROPE</name>
<dbReference type="EMBL" id="CH479199">
    <property type="protein sequence ID" value="EDW29578.1"/>
    <property type="molecule type" value="Genomic_DNA"/>
</dbReference>